<dbReference type="AlphaFoldDB" id="A0A926DVE4"/>
<dbReference type="InterPro" id="IPR025645">
    <property type="entry name" value="DUF4349"/>
</dbReference>
<evidence type="ECO:0000256" key="3">
    <source>
        <dbReference type="SAM" id="SignalP"/>
    </source>
</evidence>
<name>A0A926DVE4_9FIRM</name>
<feature type="domain" description="DUF4349" evidence="4">
    <location>
        <begin position="73"/>
        <end position="286"/>
    </location>
</feature>
<proteinExistence type="predicted"/>
<sequence>MKLKRWTAGLAWIALVCALITACGSTNKSDIAAERENGGSADMYTSETAPGETGEGLESDLTLAATPIPDDGRKRIRRITMDVQTKEFEPLLSSLTQTVSEMGGYLETSEIQNNGYYGGGNRYAYMVARIPKDQVDDFVKVVGDAALIANKQETVEDVTLAYTDTQSRIKALEVEQERLMALLEQADTLDSIIALESRLTEVRYELEAYMSQLRTYDNQVEYSYITMNIAEVERLVEVQERPSLWTRMKNGLSDTMHSIARGAENFAVWFVVNLPYLLIWAAALALCALLLRKIARKRRIQKAKKAEPTAVDPEKKTP</sequence>
<feature type="region of interest" description="Disordered" evidence="1">
    <location>
        <begin position="38"/>
        <end position="57"/>
    </location>
</feature>
<feature type="chain" id="PRO_5039026992" evidence="3">
    <location>
        <begin position="29"/>
        <end position="318"/>
    </location>
</feature>
<gene>
    <name evidence="5" type="ORF">H8730_12720</name>
</gene>
<evidence type="ECO:0000313" key="6">
    <source>
        <dbReference type="Proteomes" id="UP000657006"/>
    </source>
</evidence>
<keyword evidence="2" id="KW-0812">Transmembrane</keyword>
<evidence type="ECO:0000256" key="2">
    <source>
        <dbReference type="SAM" id="Phobius"/>
    </source>
</evidence>
<comment type="caution">
    <text evidence="5">The sequence shown here is derived from an EMBL/GenBank/DDBJ whole genome shotgun (WGS) entry which is preliminary data.</text>
</comment>
<dbReference type="Pfam" id="PF14257">
    <property type="entry name" value="DUF4349"/>
    <property type="match status" value="1"/>
</dbReference>
<keyword evidence="6" id="KW-1185">Reference proteome</keyword>
<evidence type="ECO:0000256" key="1">
    <source>
        <dbReference type="SAM" id="MobiDB-lite"/>
    </source>
</evidence>
<dbReference type="PROSITE" id="PS51257">
    <property type="entry name" value="PROKAR_LIPOPROTEIN"/>
    <property type="match status" value="1"/>
</dbReference>
<keyword evidence="2" id="KW-1133">Transmembrane helix</keyword>
<protein>
    <submittedName>
        <fullName evidence="5">DUF4349 domain-containing protein</fullName>
    </submittedName>
</protein>
<evidence type="ECO:0000259" key="4">
    <source>
        <dbReference type="Pfam" id="PF14257"/>
    </source>
</evidence>
<reference evidence="5" key="1">
    <citation type="submission" date="2020-08" db="EMBL/GenBank/DDBJ databases">
        <title>Genome public.</title>
        <authorList>
            <person name="Liu C."/>
            <person name="Sun Q."/>
        </authorList>
    </citation>
    <scope>NUCLEOTIDE SEQUENCE</scope>
    <source>
        <strain evidence="5">NSJ-32</strain>
    </source>
</reference>
<evidence type="ECO:0000313" key="5">
    <source>
        <dbReference type="EMBL" id="MBC8544402.1"/>
    </source>
</evidence>
<dbReference type="Proteomes" id="UP000657006">
    <property type="component" value="Unassembled WGS sequence"/>
</dbReference>
<organism evidence="5 6">
    <name type="scientific">Bianquea renquensis</name>
    <dbReference type="NCBI Taxonomy" id="2763661"/>
    <lineage>
        <taxon>Bacteria</taxon>
        <taxon>Bacillati</taxon>
        <taxon>Bacillota</taxon>
        <taxon>Clostridia</taxon>
        <taxon>Eubacteriales</taxon>
        <taxon>Bianqueaceae</taxon>
        <taxon>Bianquea</taxon>
    </lineage>
</organism>
<keyword evidence="2" id="KW-0472">Membrane</keyword>
<feature type="signal peptide" evidence="3">
    <location>
        <begin position="1"/>
        <end position="28"/>
    </location>
</feature>
<keyword evidence="3" id="KW-0732">Signal</keyword>
<accession>A0A926DVE4</accession>
<feature type="transmembrane region" description="Helical" evidence="2">
    <location>
        <begin position="266"/>
        <end position="291"/>
    </location>
</feature>
<dbReference type="RefSeq" id="WP_177717538.1">
    <property type="nucleotide sequence ID" value="NZ_JACRSQ010000021.1"/>
</dbReference>
<dbReference type="EMBL" id="JACRSQ010000021">
    <property type="protein sequence ID" value="MBC8544402.1"/>
    <property type="molecule type" value="Genomic_DNA"/>
</dbReference>